<sequence>MMKVAVMVLAAVLLLLVTGASPVNGVPQVYRSGVMLVLGGVVGVLCLYAAFRLSGRGWWRLPSVVLLLFVCCGGAAGVWAGCDGLAGLPFDSFWSWVTALWFAVFVLVAATCGGVAVFVLSRMMSRKLCLAVAHLALVAMGVGAYVDYFNEVKALLYLPVGQYVMKTGETPRVMTTNKVLNDEGKEFALGFHLGVSDFEEKYYDPVDYSLYRVGEKGNSLLQKKKVEDGMVRFDGLKAIPVSDFIQLGNMPQSVYVVDHERVAVQEQSPVKMFTAMCVVQDGKERKEFTMKVNEPLGYGDWIFYLLNRRDEKGILCVQFLARRSYGDVWMMYGIGGLLVSLTMWCWWPKRKKSQSEQTEVAV</sequence>
<dbReference type="GO" id="GO:0017004">
    <property type="term" value="P:cytochrome complex assembly"/>
    <property type="evidence" value="ECO:0007669"/>
    <property type="project" value="UniProtKB-KW"/>
</dbReference>
<dbReference type="EMBL" id="LT629973">
    <property type="protein sequence ID" value="SEH78784.1"/>
    <property type="molecule type" value="Genomic_DNA"/>
</dbReference>
<proteinExistence type="predicted"/>
<keyword evidence="9" id="KW-1185">Reference proteome</keyword>
<feature type="domain" description="ResB-like" evidence="7">
    <location>
        <begin position="125"/>
        <end position="312"/>
    </location>
</feature>
<evidence type="ECO:0000256" key="2">
    <source>
        <dbReference type="ARBA" id="ARBA00022692"/>
    </source>
</evidence>
<feature type="transmembrane region" description="Helical" evidence="6">
    <location>
        <begin position="93"/>
        <end position="121"/>
    </location>
</feature>
<dbReference type="AlphaFoldDB" id="A0A1H6KYQ8"/>
<gene>
    <name evidence="8" type="ORF">PYTT_0745</name>
</gene>
<feature type="transmembrane region" description="Helical" evidence="6">
    <location>
        <begin position="128"/>
        <end position="146"/>
    </location>
</feature>
<evidence type="ECO:0000256" key="3">
    <source>
        <dbReference type="ARBA" id="ARBA00022748"/>
    </source>
</evidence>
<keyword evidence="5 6" id="KW-0472">Membrane</keyword>
<evidence type="ECO:0000313" key="8">
    <source>
        <dbReference type="EMBL" id="SEH78784.1"/>
    </source>
</evidence>
<evidence type="ECO:0000256" key="1">
    <source>
        <dbReference type="ARBA" id="ARBA00004141"/>
    </source>
</evidence>
<feature type="transmembrane region" description="Helical" evidence="6">
    <location>
        <begin position="29"/>
        <end position="51"/>
    </location>
</feature>
<dbReference type="GO" id="GO:0016020">
    <property type="term" value="C:membrane"/>
    <property type="evidence" value="ECO:0007669"/>
    <property type="project" value="UniProtKB-SubCell"/>
</dbReference>
<accession>A0A1H6KYQ8</accession>
<dbReference type="InterPro" id="IPR007816">
    <property type="entry name" value="ResB-like_domain"/>
</dbReference>
<evidence type="ECO:0000256" key="4">
    <source>
        <dbReference type="ARBA" id="ARBA00022989"/>
    </source>
</evidence>
<evidence type="ECO:0000313" key="9">
    <source>
        <dbReference type="Proteomes" id="UP000176204"/>
    </source>
</evidence>
<evidence type="ECO:0000259" key="7">
    <source>
        <dbReference type="Pfam" id="PF05140"/>
    </source>
</evidence>
<evidence type="ECO:0000256" key="5">
    <source>
        <dbReference type="ARBA" id="ARBA00023136"/>
    </source>
</evidence>
<dbReference type="Proteomes" id="UP000176204">
    <property type="component" value="Chromosome I"/>
</dbReference>
<organism evidence="8 9">
    <name type="scientific">Akkermansia glycaniphila</name>
    <dbReference type="NCBI Taxonomy" id="1679444"/>
    <lineage>
        <taxon>Bacteria</taxon>
        <taxon>Pseudomonadati</taxon>
        <taxon>Verrucomicrobiota</taxon>
        <taxon>Verrucomicrobiia</taxon>
        <taxon>Verrucomicrobiales</taxon>
        <taxon>Akkermansiaceae</taxon>
        <taxon>Akkermansia</taxon>
    </lineage>
</organism>
<comment type="subcellular location">
    <subcellularLocation>
        <location evidence="1">Membrane</location>
        <topology evidence="1">Multi-pass membrane protein</topology>
    </subcellularLocation>
</comment>
<evidence type="ECO:0000256" key="6">
    <source>
        <dbReference type="SAM" id="Phobius"/>
    </source>
</evidence>
<feature type="transmembrane region" description="Helical" evidence="6">
    <location>
        <begin position="329"/>
        <end position="347"/>
    </location>
</feature>
<keyword evidence="2 6" id="KW-0812">Transmembrane</keyword>
<keyword evidence="4 6" id="KW-1133">Transmembrane helix</keyword>
<feature type="transmembrane region" description="Helical" evidence="6">
    <location>
        <begin position="63"/>
        <end position="81"/>
    </location>
</feature>
<reference evidence="9" key="1">
    <citation type="submission" date="2016-09" db="EMBL/GenBank/DDBJ databases">
        <authorList>
            <person name="Koehorst J."/>
        </authorList>
    </citation>
    <scope>NUCLEOTIDE SEQUENCE [LARGE SCALE GENOMIC DNA]</scope>
</reference>
<dbReference type="KEGG" id="agl:PYTT_0745"/>
<name>A0A1H6KYQ8_9BACT</name>
<dbReference type="Pfam" id="PF05140">
    <property type="entry name" value="ResB"/>
    <property type="match status" value="1"/>
</dbReference>
<protein>
    <submittedName>
        <fullName evidence="8">Resb-like family</fullName>
    </submittedName>
</protein>
<keyword evidence="3" id="KW-0201">Cytochrome c-type biogenesis</keyword>
<dbReference type="STRING" id="1679444.PYTT_0745"/>